<dbReference type="InterPro" id="IPR038516">
    <property type="entry name" value="AAR2_N_sf"/>
</dbReference>
<evidence type="ECO:0000259" key="3">
    <source>
        <dbReference type="Pfam" id="PF05282"/>
    </source>
</evidence>
<dbReference type="PANTHER" id="PTHR12689:SF4">
    <property type="entry name" value="PROTEIN AAR2 HOMOLOG"/>
    <property type="match status" value="1"/>
</dbReference>
<comment type="caution">
    <text evidence="5">The sequence shown here is derived from an EMBL/GenBank/DDBJ whole genome shotgun (WGS) entry which is preliminary data.</text>
</comment>
<evidence type="ECO:0008006" key="7">
    <source>
        <dbReference type="Google" id="ProtNLM"/>
    </source>
</evidence>
<dbReference type="CDD" id="cd13778">
    <property type="entry name" value="Aar2_C"/>
    <property type="match status" value="1"/>
</dbReference>
<evidence type="ECO:0000256" key="2">
    <source>
        <dbReference type="SAM" id="MobiDB-lite"/>
    </source>
</evidence>
<dbReference type="EMBL" id="APWK03000106">
    <property type="protein sequence ID" value="PHH51022.1"/>
    <property type="molecule type" value="Genomic_DNA"/>
</dbReference>
<reference evidence="5 6" key="1">
    <citation type="journal article" date="2013" name="Fungal Biol.">
        <title>Analysis of microsatellite markers in the genome of the plant pathogen Ceratocystis fimbriata.</title>
        <authorList>
            <person name="Simpson M.C."/>
            <person name="Wilken P.M."/>
            <person name="Coetzee M.P."/>
            <person name="Wingfield M.J."/>
            <person name="Wingfield B.D."/>
        </authorList>
    </citation>
    <scope>NUCLEOTIDE SEQUENCE [LARGE SCALE GENOMIC DNA]</scope>
    <source>
        <strain evidence="5 6">CBS 114723</strain>
    </source>
</reference>
<dbReference type="Pfam" id="PF05282">
    <property type="entry name" value="AAR2"/>
    <property type="match status" value="1"/>
</dbReference>
<dbReference type="Pfam" id="PF20981">
    <property type="entry name" value="AAR2_1st"/>
    <property type="match status" value="1"/>
</dbReference>
<sequence length="408" mass="44854">MTNDTAILSGMPGQALLGFDALSFTARKFQGFRNITPGTHLLWTSETDKAMRSAVWIISMGAGQTHVVQWDGYNEVLTQPLAAEILAQKQALETSETKDTDLFDCENPPNQAGSNSTTNADASGLWSRLTACVSPAVLNRILVCSSDLWFCHTTDRVRGSLMLPSEVALNSTLSSATNATTTEQELVFTFGPGERTFGVGLVGAARTEAAVDSTAHILDKISQLSNEADLVGEMQFAFLVGMHLGNESCLQEWWHMVLRLFFRAYRLAEARPRLTVLFLDTFAAQIKYDSAFLEESIFDHASSNTKDLRLCITVYGRRISESLEPLASSSSDAAAVLAAFQKLEDELREIGWDVSGDYLRSGQAMLEDGEMVDLDVDDFEDEDERGEFAAVVVDLDEEGRQRDLVSWG</sequence>
<dbReference type="GO" id="GO:0000244">
    <property type="term" value="P:spliceosomal tri-snRNP complex assembly"/>
    <property type="evidence" value="ECO:0007669"/>
    <property type="project" value="TreeGrafter"/>
</dbReference>
<feature type="domain" description="AAR2 N-terminal" evidence="4">
    <location>
        <begin position="4"/>
        <end position="142"/>
    </location>
</feature>
<dbReference type="PANTHER" id="PTHR12689">
    <property type="entry name" value="A1 CISTRON SPLICING FACTOR AAR2-RELATED"/>
    <property type="match status" value="1"/>
</dbReference>
<feature type="compositionally biased region" description="Polar residues" evidence="2">
    <location>
        <begin position="108"/>
        <end position="119"/>
    </location>
</feature>
<feature type="domain" description="AAR2 C-terminal" evidence="3">
    <location>
        <begin position="188"/>
        <end position="354"/>
    </location>
</feature>
<reference evidence="5 6" key="2">
    <citation type="journal article" date="2013" name="IMA Fungus">
        <title>IMA Genome-F 1: Ceratocystis fimbriata: Draft nuclear genome sequence for the plant pathogen, Ceratocystis fimbriata.</title>
        <authorList>
            <person name="Wilken P.M."/>
            <person name="Steenkamp E.T."/>
            <person name="Wingfield M.J."/>
            <person name="de Beer Z.W."/>
            <person name="Wingfield B.D."/>
        </authorList>
    </citation>
    <scope>NUCLEOTIDE SEQUENCE [LARGE SCALE GENOMIC DNA]</scope>
    <source>
        <strain evidence="5 6">CBS 114723</strain>
    </source>
</reference>
<keyword evidence="6" id="KW-1185">Reference proteome</keyword>
<accession>A0A2C5WZ59</accession>
<dbReference type="Gene3D" id="2.60.34.20">
    <property type="match status" value="1"/>
</dbReference>
<evidence type="ECO:0000313" key="6">
    <source>
        <dbReference type="Proteomes" id="UP000222788"/>
    </source>
</evidence>
<dbReference type="Proteomes" id="UP000222788">
    <property type="component" value="Unassembled WGS sequence"/>
</dbReference>
<feature type="region of interest" description="Disordered" evidence="2">
    <location>
        <begin position="97"/>
        <end position="119"/>
    </location>
</feature>
<dbReference type="AlphaFoldDB" id="A0A2C5WZ59"/>
<evidence type="ECO:0000256" key="1">
    <source>
        <dbReference type="ARBA" id="ARBA00006281"/>
    </source>
</evidence>
<dbReference type="Gene3D" id="1.25.40.550">
    <property type="entry name" value="Aar2, C-terminal domain-like"/>
    <property type="match status" value="1"/>
</dbReference>
<dbReference type="InterPro" id="IPR038514">
    <property type="entry name" value="AAR2_C_sf"/>
</dbReference>
<gene>
    <name evidence="5" type="ORF">CFIMG_007273RA00001</name>
</gene>
<proteinExistence type="inferred from homology"/>
<comment type="similarity">
    <text evidence="1">Belongs to the AAR2 family.</text>
</comment>
<dbReference type="InterPro" id="IPR007946">
    <property type="entry name" value="AAR2"/>
</dbReference>
<dbReference type="STRING" id="1035309.A0A2C5WZ59"/>
<dbReference type="CDD" id="cd13777">
    <property type="entry name" value="Aar2_N"/>
    <property type="match status" value="1"/>
</dbReference>
<protein>
    <recommendedName>
        <fullName evidence="7">Protein AAR2-like protein</fullName>
    </recommendedName>
</protein>
<evidence type="ECO:0000313" key="5">
    <source>
        <dbReference type="EMBL" id="PHH51022.1"/>
    </source>
</evidence>
<dbReference type="InterPro" id="IPR033647">
    <property type="entry name" value="Aar2_N"/>
</dbReference>
<organism evidence="5 6">
    <name type="scientific">Ceratocystis fimbriata CBS 114723</name>
    <dbReference type="NCBI Taxonomy" id="1035309"/>
    <lineage>
        <taxon>Eukaryota</taxon>
        <taxon>Fungi</taxon>
        <taxon>Dikarya</taxon>
        <taxon>Ascomycota</taxon>
        <taxon>Pezizomycotina</taxon>
        <taxon>Sordariomycetes</taxon>
        <taxon>Hypocreomycetidae</taxon>
        <taxon>Microascales</taxon>
        <taxon>Ceratocystidaceae</taxon>
        <taxon>Ceratocystis</taxon>
    </lineage>
</organism>
<dbReference type="OrthoDB" id="201752at2759"/>
<evidence type="ECO:0000259" key="4">
    <source>
        <dbReference type="Pfam" id="PF20981"/>
    </source>
</evidence>
<dbReference type="InterPro" id="IPR033648">
    <property type="entry name" value="AAR2_C"/>
</dbReference>
<name>A0A2C5WZ59_9PEZI</name>